<name>A0A3N4VF96_9GAMM</name>
<dbReference type="AlphaFoldDB" id="A0A3N4VF96"/>
<keyword evidence="3" id="KW-1185">Reference proteome</keyword>
<accession>A0A3N4VF96</accession>
<comment type="caution">
    <text evidence="2">The sequence shown here is derived from an EMBL/GenBank/DDBJ whole genome shotgun (WGS) entry which is preliminary data.</text>
</comment>
<evidence type="ECO:0000313" key="3">
    <source>
        <dbReference type="Proteomes" id="UP000269708"/>
    </source>
</evidence>
<dbReference type="GO" id="GO:0004066">
    <property type="term" value="F:asparagine synthase (glutamine-hydrolyzing) activity"/>
    <property type="evidence" value="ECO:0007669"/>
    <property type="project" value="InterPro"/>
</dbReference>
<dbReference type="RefSeq" id="WP_123769184.1">
    <property type="nucleotide sequence ID" value="NZ_RKQN01000001.1"/>
</dbReference>
<dbReference type="InterPro" id="IPR014729">
    <property type="entry name" value="Rossmann-like_a/b/a_fold"/>
</dbReference>
<dbReference type="EMBL" id="RKQN01000001">
    <property type="protein sequence ID" value="RPE81652.1"/>
    <property type="molecule type" value="Genomic_DNA"/>
</dbReference>
<reference evidence="2 3" key="1">
    <citation type="submission" date="2018-11" db="EMBL/GenBank/DDBJ databases">
        <title>Genomic Encyclopedia of Type Strains, Phase IV (KMG-IV): sequencing the most valuable type-strain genomes for metagenomic binning, comparative biology and taxonomic classification.</title>
        <authorList>
            <person name="Goeker M."/>
        </authorList>
    </citation>
    <scope>NUCLEOTIDE SEQUENCE [LARGE SCALE GENOMIC DNA]</scope>
    <source>
        <strain evidence="2 3">DSM 25623</strain>
    </source>
</reference>
<proteinExistence type="predicted"/>
<dbReference type="Proteomes" id="UP000269708">
    <property type="component" value="Unassembled WGS sequence"/>
</dbReference>
<feature type="domain" description="Asparagine synthetase" evidence="1">
    <location>
        <begin position="96"/>
        <end position="390"/>
    </location>
</feature>
<dbReference type="OrthoDB" id="5941239at2"/>
<dbReference type="SUPFAM" id="SSF52402">
    <property type="entry name" value="Adenine nucleotide alpha hydrolases-like"/>
    <property type="match status" value="1"/>
</dbReference>
<dbReference type="GO" id="GO:0006529">
    <property type="term" value="P:asparagine biosynthetic process"/>
    <property type="evidence" value="ECO:0007669"/>
    <property type="project" value="InterPro"/>
</dbReference>
<organism evidence="2 3">
    <name type="scientific">Vulcaniibacterium tengchongense</name>
    <dbReference type="NCBI Taxonomy" id="1273429"/>
    <lineage>
        <taxon>Bacteria</taxon>
        <taxon>Pseudomonadati</taxon>
        <taxon>Pseudomonadota</taxon>
        <taxon>Gammaproteobacteria</taxon>
        <taxon>Lysobacterales</taxon>
        <taxon>Lysobacteraceae</taxon>
        <taxon>Vulcaniibacterium</taxon>
    </lineage>
</organism>
<dbReference type="Pfam" id="PF00733">
    <property type="entry name" value="Asn_synthase"/>
    <property type="match status" value="1"/>
</dbReference>
<evidence type="ECO:0000259" key="1">
    <source>
        <dbReference type="Pfam" id="PF00733"/>
    </source>
</evidence>
<dbReference type="Gene3D" id="3.40.50.620">
    <property type="entry name" value="HUPs"/>
    <property type="match status" value="1"/>
</dbReference>
<gene>
    <name evidence="2" type="ORF">EDC50_0844</name>
</gene>
<protein>
    <submittedName>
        <fullName evidence="2">Asparagine synthase</fullName>
    </submittedName>
</protein>
<dbReference type="InterPro" id="IPR001962">
    <property type="entry name" value="Asn_synthase"/>
</dbReference>
<sequence length="482" mass="54141">MQITMSPYYGTPDFSALVQEGGARGDIDPVSVADLLRNAFVYPPHSIYQGVKLVTFGFCPGDDMHTAPKFRFKFRNAGEVPERVSEERDWVGLYHRLLCEAVSRSCARMRSPWLLQSGGKDSTTLAIAIADARPDAVCITYLGGREENETDSATHVATALGLRHETLVCDPGRAYDRYLAVARRMPLLTADFALLSYVDLATEIAARGGDGMIDGLGADSYFGTPMNRQQWLLARLARGLRLPGWLAELPLVERSFELCFVLGTLQMNPIERVFPGSRFTDAEVDELFGRGISRQSRQRLELFKEEIASATTSWEWRDMSMSIAGSAGAFAKGLYTASALGLDAAYPFCDRDLREWIHHEVPRYQKVDPTTKVNKLLIRSHIATRFRELPYVQRKGSFRFDLCGLAAARFDRVRDFADQARDLLPGAPRWLDRNRRRLDNKYHASKFYLLAIVLPWLVERAVAPVAVPERMVEAHGRELVGA</sequence>
<evidence type="ECO:0000313" key="2">
    <source>
        <dbReference type="EMBL" id="RPE81652.1"/>
    </source>
</evidence>